<protein>
    <submittedName>
        <fullName evidence="2">Uncharacterized protein</fullName>
    </submittedName>
</protein>
<evidence type="ECO:0000256" key="1">
    <source>
        <dbReference type="SAM" id="MobiDB-lite"/>
    </source>
</evidence>
<dbReference type="Proteomes" id="UP001501000">
    <property type="component" value="Unassembled WGS sequence"/>
</dbReference>
<keyword evidence="3" id="KW-1185">Reference proteome</keyword>
<proteinExistence type="predicted"/>
<accession>A0ABP7M3A5</accession>
<feature type="region of interest" description="Disordered" evidence="1">
    <location>
        <begin position="1"/>
        <end position="23"/>
    </location>
</feature>
<gene>
    <name evidence="2" type="ORF">GCM10022244_24360</name>
</gene>
<reference evidence="3" key="1">
    <citation type="journal article" date="2019" name="Int. J. Syst. Evol. Microbiol.">
        <title>The Global Catalogue of Microorganisms (GCM) 10K type strain sequencing project: providing services to taxonomists for standard genome sequencing and annotation.</title>
        <authorList>
            <consortium name="The Broad Institute Genomics Platform"/>
            <consortium name="The Broad Institute Genome Sequencing Center for Infectious Disease"/>
            <person name="Wu L."/>
            <person name="Ma J."/>
        </authorList>
    </citation>
    <scope>NUCLEOTIDE SEQUENCE [LARGE SCALE GENOMIC DNA]</scope>
    <source>
        <strain evidence="3">JCM 16956</strain>
    </source>
</reference>
<dbReference type="EMBL" id="BAABAJ010000006">
    <property type="protein sequence ID" value="GAA3913596.1"/>
    <property type="molecule type" value="Genomic_DNA"/>
</dbReference>
<organism evidence="2 3">
    <name type="scientific">Streptomyces gulbargensis</name>
    <dbReference type="NCBI Taxonomy" id="364901"/>
    <lineage>
        <taxon>Bacteria</taxon>
        <taxon>Bacillati</taxon>
        <taxon>Actinomycetota</taxon>
        <taxon>Actinomycetes</taxon>
        <taxon>Kitasatosporales</taxon>
        <taxon>Streptomycetaceae</taxon>
        <taxon>Streptomyces</taxon>
    </lineage>
</organism>
<dbReference type="RefSeq" id="WP_345281618.1">
    <property type="nucleotide sequence ID" value="NZ_BAABAJ010000006.1"/>
</dbReference>
<comment type="caution">
    <text evidence="2">The sequence shown here is derived from an EMBL/GenBank/DDBJ whole genome shotgun (WGS) entry which is preliminary data.</text>
</comment>
<evidence type="ECO:0000313" key="3">
    <source>
        <dbReference type="Proteomes" id="UP001501000"/>
    </source>
</evidence>
<evidence type="ECO:0000313" key="2">
    <source>
        <dbReference type="EMBL" id="GAA3913596.1"/>
    </source>
</evidence>
<feature type="compositionally biased region" description="Pro residues" evidence="1">
    <location>
        <begin position="1"/>
        <end position="17"/>
    </location>
</feature>
<name>A0ABP7M3A5_9ACTN</name>
<sequence>MSTRAVPPPPNEPPPTPAGAFVADVGHGTARLGRVSRSQAGKVYVRPPGGGAEWVASPEDLRAPTEDEWSRIRILTTPVQELVLSADHGLRPRPEPVPGCTPCAYLVQWFDRYMRRGPQHDESAAVDCVVEIRNHPHDPPKMRILKP</sequence>